<dbReference type="OrthoDB" id="3259181at2759"/>
<accession>A0A4S8LL21</accession>
<sequence>MTIFISGVGQCAIPLTLLIVILIHQMSKMTPLLVIPGRNSLLVMLFHILLDLSFLKGTPFTIVDIVPTFSQIKQQHKLGLGHFPTSLYKCTLWVVHIYPARQSDRQSNFNQDGSLKDASCSQHNDSGGEYTNGEESAESDDLEAEMEILNEELQKRALKDNGEKEIVFKMPGQPEVQNHQCRTSNPIYLFCEQVPLNTDGQSGASGNKHYKCSHGKCKIITVKKTMKSCITGLTYHLKSHFSAMFRLYKILHQCSEPPTSEEIKIASGKKALNPKDCGTNLDLRDYWLNGLLHAINHLRKSKGLSSKNC</sequence>
<feature type="transmembrane region" description="Helical" evidence="2">
    <location>
        <begin position="7"/>
        <end position="26"/>
    </location>
</feature>
<dbReference type="Proteomes" id="UP000297245">
    <property type="component" value="Unassembled WGS sequence"/>
</dbReference>
<dbReference type="EMBL" id="ML179360">
    <property type="protein sequence ID" value="THU89680.1"/>
    <property type="molecule type" value="Genomic_DNA"/>
</dbReference>
<organism evidence="3 4">
    <name type="scientific">Dendrothele bispora (strain CBS 962.96)</name>
    <dbReference type="NCBI Taxonomy" id="1314807"/>
    <lineage>
        <taxon>Eukaryota</taxon>
        <taxon>Fungi</taxon>
        <taxon>Dikarya</taxon>
        <taxon>Basidiomycota</taxon>
        <taxon>Agaricomycotina</taxon>
        <taxon>Agaricomycetes</taxon>
        <taxon>Agaricomycetidae</taxon>
        <taxon>Agaricales</taxon>
        <taxon>Agaricales incertae sedis</taxon>
        <taxon>Dendrothele</taxon>
    </lineage>
</organism>
<reference evidence="3 4" key="1">
    <citation type="journal article" date="2019" name="Nat. Ecol. Evol.">
        <title>Megaphylogeny resolves global patterns of mushroom evolution.</title>
        <authorList>
            <person name="Varga T."/>
            <person name="Krizsan K."/>
            <person name="Foldi C."/>
            <person name="Dima B."/>
            <person name="Sanchez-Garcia M."/>
            <person name="Sanchez-Ramirez S."/>
            <person name="Szollosi G.J."/>
            <person name="Szarkandi J.G."/>
            <person name="Papp V."/>
            <person name="Albert L."/>
            <person name="Andreopoulos W."/>
            <person name="Angelini C."/>
            <person name="Antonin V."/>
            <person name="Barry K.W."/>
            <person name="Bougher N.L."/>
            <person name="Buchanan P."/>
            <person name="Buyck B."/>
            <person name="Bense V."/>
            <person name="Catcheside P."/>
            <person name="Chovatia M."/>
            <person name="Cooper J."/>
            <person name="Damon W."/>
            <person name="Desjardin D."/>
            <person name="Finy P."/>
            <person name="Geml J."/>
            <person name="Haridas S."/>
            <person name="Hughes K."/>
            <person name="Justo A."/>
            <person name="Karasinski D."/>
            <person name="Kautmanova I."/>
            <person name="Kiss B."/>
            <person name="Kocsube S."/>
            <person name="Kotiranta H."/>
            <person name="LaButti K.M."/>
            <person name="Lechner B.E."/>
            <person name="Liimatainen K."/>
            <person name="Lipzen A."/>
            <person name="Lukacs Z."/>
            <person name="Mihaltcheva S."/>
            <person name="Morgado L.N."/>
            <person name="Niskanen T."/>
            <person name="Noordeloos M.E."/>
            <person name="Ohm R.A."/>
            <person name="Ortiz-Santana B."/>
            <person name="Ovrebo C."/>
            <person name="Racz N."/>
            <person name="Riley R."/>
            <person name="Savchenko A."/>
            <person name="Shiryaev A."/>
            <person name="Soop K."/>
            <person name="Spirin V."/>
            <person name="Szebenyi C."/>
            <person name="Tomsovsky M."/>
            <person name="Tulloss R.E."/>
            <person name="Uehling J."/>
            <person name="Grigoriev I.V."/>
            <person name="Vagvolgyi C."/>
            <person name="Papp T."/>
            <person name="Martin F.M."/>
            <person name="Miettinen O."/>
            <person name="Hibbett D.S."/>
            <person name="Nagy L.G."/>
        </authorList>
    </citation>
    <scope>NUCLEOTIDE SEQUENCE [LARGE SCALE GENOMIC DNA]</scope>
    <source>
        <strain evidence="3 4">CBS 962.96</strain>
    </source>
</reference>
<protein>
    <submittedName>
        <fullName evidence="3">Uncharacterized protein</fullName>
    </submittedName>
</protein>
<evidence type="ECO:0000256" key="2">
    <source>
        <dbReference type="SAM" id="Phobius"/>
    </source>
</evidence>
<proteinExistence type="predicted"/>
<evidence type="ECO:0000313" key="3">
    <source>
        <dbReference type="EMBL" id="THU89680.1"/>
    </source>
</evidence>
<keyword evidence="2" id="KW-1133">Transmembrane helix</keyword>
<feature type="compositionally biased region" description="Polar residues" evidence="1">
    <location>
        <begin position="108"/>
        <end position="125"/>
    </location>
</feature>
<name>A0A4S8LL21_DENBC</name>
<keyword evidence="4" id="KW-1185">Reference proteome</keyword>
<keyword evidence="2" id="KW-0812">Transmembrane</keyword>
<evidence type="ECO:0000313" key="4">
    <source>
        <dbReference type="Proteomes" id="UP000297245"/>
    </source>
</evidence>
<evidence type="ECO:0000256" key="1">
    <source>
        <dbReference type="SAM" id="MobiDB-lite"/>
    </source>
</evidence>
<feature type="region of interest" description="Disordered" evidence="1">
    <location>
        <begin position="108"/>
        <end position="142"/>
    </location>
</feature>
<gene>
    <name evidence="3" type="ORF">K435DRAFT_802577</name>
</gene>
<dbReference type="AlphaFoldDB" id="A0A4S8LL21"/>
<keyword evidence="2" id="KW-0472">Membrane</keyword>